<keyword evidence="1" id="KW-0472">Membrane</keyword>
<reference evidence="2 3" key="1">
    <citation type="journal article" date="2018" name="Sci. Rep.">
        <title>Genomic signatures of local adaptation to the degree of environmental predictability in rotifers.</title>
        <authorList>
            <person name="Franch-Gras L."/>
            <person name="Hahn C."/>
            <person name="Garcia-Roger E.M."/>
            <person name="Carmona M.J."/>
            <person name="Serra M."/>
            <person name="Gomez A."/>
        </authorList>
    </citation>
    <scope>NUCLEOTIDE SEQUENCE [LARGE SCALE GENOMIC DNA]</scope>
    <source>
        <strain evidence="2">HYR1</strain>
    </source>
</reference>
<proteinExistence type="predicted"/>
<dbReference type="AlphaFoldDB" id="A0A3M7SJ03"/>
<protein>
    <submittedName>
        <fullName evidence="2">Uncharacterized protein</fullName>
    </submittedName>
</protein>
<feature type="transmembrane region" description="Helical" evidence="1">
    <location>
        <begin position="82"/>
        <end position="105"/>
    </location>
</feature>
<comment type="caution">
    <text evidence="2">The sequence shown here is derived from an EMBL/GenBank/DDBJ whole genome shotgun (WGS) entry which is preliminary data.</text>
</comment>
<evidence type="ECO:0000313" key="2">
    <source>
        <dbReference type="EMBL" id="RNA35753.1"/>
    </source>
</evidence>
<organism evidence="2 3">
    <name type="scientific">Brachionus plicatilis</name>
    <name type="common">Marine rotifer</name>
    <name type="synonym">Brachionus muelleri</name>
    <dbReference type="NCBI Taxonomy" id="10195"/>
    <lineage>
        <taxon>Eukaryota</taxon>
        <taxon>Metazoa</taxon>
        <taxon>Spiralia</taxon>
        <taxon>Gnathifera</taxon>
        <taxon>Rotifera</taxon>
        <taxon>Eurotatoria</taxon>
        <taxon>Monogononta</taxon>
        <taxon>Pseudotrocha</taxon>
        <taxon>Ploima</taxon>
        <taxon>Brachionidae</taxon>
        <taxon>Brachionus</taxon>
    </lineage>
</organism>
<gene>
    <name evidence="2" type="ORF">BpHYR1_036413</name>
</gene>
<name>A0A3M7SJ03_BRAPC</name>
<keyword evidence="1" id="KW-1133">Transmembrane helix</keyword>
<evidence type="ECO:0000256" key="1">
    <source>
        <dbReference type="SAM" id="Phobius"/>
    </source>
</evidence>
<keyword evidence="1" id="KW-0812">Transmembrane</keyword>
<sequence>MDTDLAHLEAFWTFCKTKAEKRKERKSHAPIASHFHSLVKQSVRRRREIIREWSNESEKKIFFSFSTEHSKKLYYLGQKTSVIFLLIKIFFNNLKCLFINLFILMTLQELNFVQAATLLDLERVQIRTAAHIGVRLSQLENIVHSIQRHLHNLGVHKAQQVAQRLYHIQLDQISNLLGSAGRSGIDDGPSGLLAGLVLASAQYFDQLGKNVRLEHHLNLGPGASSDVGNGPAGLLFDGLFGRVEQRQQTLQRIVVQYDLGLRVVAGDNVADGSERRLHHIQRAVHQELDETRTHARLNNLLDFFVGPVAQVRNGPGGVRQHVHVRVEEQSGQDGQSGLHFGELDGRVLAAAQVGQAPDGVARHGQARLLRQYVQQGRQNAVVEHQVSAFGRVAGYVAERPHGLLLHVFVRRREQLHEYGQSARLDHAAGLQRVAAGDVGERPCGLELQLVVGALQELHEFGHYACVDDLVYGRIGLFGEQLAEALGHVFGKLFNGENLKNFFFLLKNLRRFLRSFAFLGEGLTKLSERRVRSGNNSKLCKNSAKTLQFSVKCTPSKNP</sequence>
<evidence type="ECO:0000313" key="3">
    <source>
        <dbReference type="Proteomes" id="UP000276133"/>
    </source>
</evidence>
<dbReference type="EMBL" id="REGN01001288">
    <property type="protein sequence ID" value="RNA35753.1"/>
    <property type="molecule type" value="Genomic_DNA"/>
</dbReference>
<keyword evidence="3" id="KW-1185">Reference proteome</keyword>
<accession>A0A3M7SJ03</accession>
<dbReference type="Proteomes" id="UP000276133">
    <property type="component" value="Unassembled WGS sequence"/>
</dbReference>